<keyword evidence="8" id="KW-0136">Cellulose degradation</keyword>
<dbReference type="GO" id="GO:0008422">
    <property type="term" value="F:beta-glucosidase activity"/>
    <property type="evidence" value="ECO:0007669"/>
    <property type="project" value="UniProtKB-EC"/>
</dbReference>
<dbReference type="SUPFAM" id="SSF51445">
    <property type="entry name" value="(Trans)glycosidases"/>
    <property type="match status" value="1"/>
</dbReference>
<comment type="function">
    <text evidence="13">Beta-glucosidases are one of a number of cellulolytic enzymes involved in the degradation of cellulosic biomass. Catalyzes the last step releasing glucose from the inhibitory cellobiose.</text>
</comment>
<dbReference type="Gene3D" id="3.40.50.1700">
    <property type="entry name" value="Glycoside hydrolase family 3 C-terminal domain"/>
    <property type="match status" value="1"/>
</dbReference>
<evidence type="ECO:0000256" key="12">
    <source>
        <dbReference type="ARBA" id="ARBA00023326"/>
    </source>
</evidence>
<evidence type="ECO:0000256" key="15">
    <source>
        <dbReference type="SAM" id="SignalP"/>
    </source>
</evidence>
<keyword evidence="18" id="KW-1185">Reference proteome</keyword>
<dbReference type="SUPFAM" id="SSF52279">
    <property type="entry name" value="Beta-D-glucan exohydrolase, C-terminal domain"/>
    <property type="match status" value="1"/>
</dbReference>
<evidence type="ECO:0000256" key="13">
    <source>
        <dbReference type="ARBA" id="ARBA00024983"/>
    </source>
</evidence>
<dbReference type="AlphaFoldDB" id="W2RY75"/>
<feature type="chain" id="PRO_5004824152" description="beta-glucosidase" evidence="15">
    <location>
        <begin position="18"/>
        <end position="791"/>
    </location>
</feature>
<evidence type="ECO:0000256" key="6">
    <source>
        <dbReference type="ARBA" id="ARBA00022729"/>
    </source>
</evidence>
<dbReference type="GeneID" id="19970651"/>
<dbReference type="RefSeq" id="XP_008715886.1">
    <property type="nucleotide sequence ID" value="XM_008717664.1"/>
</dbReference>
<dbReference type="STRING" id="1220924.W2RY75"/>
<reference evidence="17 18" key="1">
    <citation type="submission" date="2013-03" db="EMBL/GenBank/DDBJ databases">
        <title>The Genome Sequence of Phialophora europaea CBS 101466.</title>
        <authorList>
            <consortium name="The Broad Institute Genomics Platform"/>
            <person name="Cuomo C."/>
            <person name="de Hoog S."/>
            <person name="Gorbushina A."/>
            <person name="Walker B."/>
            <person name="Young S.K."/>
            <person name="Zeng Q."/>
            <person name="Gargeya S."/>
            <person name="Fitzgerald M."/>
            <person name="Haas B."/>
            <person name="Abouelleil A."/>
            <person name="Allen A.W."/>
            <person name="Alvarado L."/>
            <person name="Arachchi H.M."/>
            <person name="Berlin A.M."/>
            <person name="Chapman S.B."/>
            <person name="Gainer-Dewar J."/>
            <person name="Goldberg J."/>
            <person name="Griggs A."/>
            <person name="Gujja S."/>
            <person name="Hansen M."/>
            <person name="Howarth C."/>
            <person name="Imamovic A."/>
            <person name="Ireland A."/>
            <person name="Larimer J."/>
            <person name="McCowan C."/>
            <person name="Murphy C."/>
            <person name="Pearson M."/>
            <person name="Poon T.W."/>
            <person name="Priest M."/>
            <person name="Roberts A."/>
            <person name="Saif S."/>
            <person name="Shea T."/>
            <person name="Sisk P."/>
            <person name="Sykes S."/>
            <person name="Wortman J."/>
            <person name="Nusbaum C."/>
            <person name="Birren B."/>
        </authorList>
    </citation>
    <scope>NUCLEOTIDE SEQUENCE [LARGE SCALE GENOMIC DNA]</scope>
    <source>
        <strain evidence="17 18">CBS 101466</strain>
    </source>
</reference>
<keyword evidence="6 15" id="KW-0732">Signal</keyword>
<evidence type="ECO:0000256" key="4">
    <source>
        <dbReference type="ARBA" id="ARBA00005336"/>
    </source>
</evidence>
<keyword evidence="10 14" id="KW-0119">Carbohydrate metabolism</keyword>
<evidence type="ECO:0000256" key="3">
    <source>
        <dbReference type="ARBA" id="ARBA00004987"/>
    </source>
</evidence>
<sequence>MWLTIVFVVLLHGYCYSYTAPSYTNETDPYLGLSPPVYPAPQAKGSSNQHWADAYSKARQLLSELTFEEKVNLTGGHVGRCVGNTAAVPRLGWEPMCLSDGPSGVRDFEFASGFPAGIHLGATFDKNLMYRYGKAVGEEYRDLGLKIALGPMGGPLGRIARGGRNWEGFSNDPYLSGAAMGRVTKGMQETGTIAVAKHWLGNEQEERRRAELGKGEAISSNIDDRTLHELYAFAFMDALREGAAAVMCSYQRLNNSYACQNSKLINGVLKEELGFEGMIMSDWNAVYAGVASANAGLDLNMPDAGWWGGNLTDAVNNGSVDAARLDDMVVRHLAAAFYVDLQAQKAGSIHRPRSQDQTPLVAVTTEHDALIREIGAAGTVLVKNKGDFLPLKNPRFLTIYGYDAESRPNPWGNNPGIFGGGPEENWAWNTYNGTLITGGGSGSTTPAYVISPFHAIVERMAAVQGTVRWNFISDNPGPPYPDADACLVFINAYASEKFDRVSLTDEFSDRLINNLAANFTNVVVIVHSAGIRVVDPWIENPNVTAVLFAGVPGQQAGNSIADILWGDVNPSGRLPYTVAKNESDYGELLNSTVSEGPFPQDNFTEGLYIDYRAFDRDNIEPRFEFGFGLSYTTFEYWIQNLMSEPAWTDHREYPNASRPVVQGGHPDLWDPVLSVRVGVGNTGTRAGYGVPQLYVSIPNAPKMQLRGFDRVGPLQPGFMRYETFYLTRRDLSIWDVEAQSWKLQNSQDYYIAVGASSRDLHDGTVFRPSMADQVLDKKQKSQAFVEARTGL</sequence>
<keyword evidence="12 14" id="KW-0624">Polysaccharide degradation</keyword>
<evidence type="ECO:0000313" key="18">
    <source>
        <dbReference type="Proteomes" id="UP000030752"/>
    </source>
</evidence>
<dbReference type="InterPro" id="IPR026891">
    <property type="entry name" value="Fn3-like"/>
</dbReference>
<dbReference type="InterPro" id="IPR036962">
    <property type="entry name" value="Glyco_hydro_3_N_sf"/>
</dbReference>
<dbReference type="InterPro" id="IPR013783">
    <property type="entry name" value="Ig-like_fold"/>
</dbReference>
<evidence type="ECO:0000256" key="11">
    <source>
        <dbReference type="ARBA" id="ARBA00023295"/>
    </source>
</evidence>
<dbReference type="eggNOG" id="ENOG502QR4D">
    <property type="taxonomic scope" value="Eukaryota"/>
</dbReference>
<gene>
    <name evidence="17" type="ORF">HMPREF1541_03312</name>
</gene>
<feature type="signal peptide" evidence="15">
    <location>
        <begin position="1"/>
        <end position="17"/>
    </location>
</feature>
<protein>
    <recommendedName>
        <fullName evidence="14">beta-glucosidase</fullName>
        <ecNumber evidence="14">3.2.1.21</ecNumber>
    </recommendedName>
</protein>
<dbReference type="Proteomes" id="UP000030752">
    <property type="component" value="Unassembled WGS sequence"/>
</dbReference>
<evidence type="ECO:0000256" key="10">
    <source>
        <dbReference type="ARBA" id="ARBA00023277"/>
    </source>
</evidence>
<comment type="catalytic activity">
    <reaction evidence="1 14">
        <text>Hydrolysis of terminal, non-reducing beta-D-glucosyl residues with release of beta-D-glucose.</text>
        <dbReference type="EC" id="3.2.1.21"/>
    </reaction>
</comment>
<comment type="pathway">
    <text evidence="3 14">Glycan metabolism; cellulose degradation.</text>
</comment>
<dbReference type="HOGENOM" id="CLU_004542_2_1_1"/>
<dbReference type="Gene3D" id="2.60.40.10">
    <property type="entry name" value="Immunoglobulins"/>
    <property type="match status" value="1"/>
</dbReference>
<dbReference type="GO" id="GO:0005576">
    <property type="term" value="C:extracellular region"/>
    <property type="evidence" value="ECO:0007669"/>
    <property type="project" value="UniProtKB-SubCell"/>
</dbReference>
<evidence type="ECO:0000259" key="16">
    <source>
        <dbReference type="SMART" id="SM01217"/>
    </source>
</evidence>
<dbReference type="InterPro" id="IPR002772">
    <property type="entry name" value="Glyco_hydro_3_C"/>
</dbReference>
<evidence type="ECO:0000256" key="14">
    <source>
        <dbReference type="RuleBase" id="RU361161"/>
    </source>
</evidence>
<evidence type="ECO:0000256" key="7">
    <source>
        <dbReference type="ARBA" id="ARBA00022801"/>
    </source>
</evidence>
<dbReference type="VEuPathDB" id="FungiDB:HMPREF1541_03312"/>
<dbReference type="InterPro" id="IPR050288">
    <property type="entry name" value="Cellulose_deg_GH3"/>
</dbReference>
<keyword evidence="11 14" id="KW-0326">Glycosidase</keyword>
<evidence type="ECO:0000256" key="1">
    <source>
        <dbReference type="ARBA" id="ARBA00000448"/>
    </source>
</evidence>
<dbReference type="GO" id="GO:0030245">
    <property type="term" value="P:cellulose catabolic process"/>
    <property type="evidence" value="ECO:0007669"/>
    <property type="project" value="UniProtKB-UniPathway"/>
</dbReference>
<dbReference type="InterPro" id="IPR001764">
    <property type="entry name" value="Glyco_hydro_3_N"/>
</dbReference>
<feature type="domain" description="Fibronectin type III-like" evidence="16">
    <location>
        <begin position="689"/>
        <end position="757"/>
    </location>
</feature>
<evidence type="ECO:0000313" key="17">
    <source>
        <dbReference type="EMBL" id="ETN41377.1"/>
    </source>
</evidence>
<dbReference type="PANTHER" id="PTHR42715">
    <property type="entry name" value="BETA-GLUCOSIDASE"/>
    <property type="match status" value="1"/>
</dbReference>
<accession>W2RY75</accession>
<evidence type="ECO:0000256" key="2">
    <source>
        <dbReference type="ARBA" id="ARBA00004613"/>
    </source>
</evidence>
<keyword evidence="5" id="KW-0964">Secreted</keyword>
<comment type="similarity">
    <text evidence="4 14">Belongs to the glycosyl hydrolase 3 family.</text>
</comment>
<dbReference type="EC" id="3.2.1.21" evidence="14"/>
<dbReference type="Gene3D" id="3.20.20.300">
    <property type="entry name" value="Glycoside hydrolase, family 3, N-terminal domain"/>
    <property type="match status" value="1"/>
</dbReference>
<proteinExistence type="inferred from homology"/>
<dbReference type="InterPro" id="IPR036881">
    <property type="entry name" value="Glyco_hydro_3_C_sf"/>
</dbReference>
<name>W2RY75_CYPE1</name>
<keyword evidence="9" id="KW-0325">Glycoprotein</keyword>
<evidence type="ECO:0000256" key="5">
    <source>
        <dbReference type="ARBA" id="ARBA00022525"/>
    </source>
</evidence>
<dbReference type="UniPathway" id="UPA00696"/>
<dbReference type="InterPro" id="IPR019800">
    <property type="entry name" value="Glyco_hydro_3_AS"/>
</dbReference>
<dbReference type="FunFam" id="3.20.20.300:FF:000002">
    <property type="entry name" value="Probable beta-glucosidase"/>
    <property type="match status" value="1"/>
</dbReference>
<dbReference type="PANTHER" id="PTHR42715:SF5">
    <property type="entry name" value="BETA-GLUCOSIDASE M-RELATED"/>
    <property type="match status" value="1"/>
</dbReference>
<evidence type="ECO:0000256" key="8">
    <source>
        <dbReference type="ARBA" id="ARBA00023001"/>
    </source>
</evidence>
<dbReference type="Pfam" id="PF01915">
    <property type="entry name" value="Glyco_hydro_3_C"/>
    <property type="match status" value="1"/>
</dbReference>
<keyword evidence="7 14" id="KW-0378">Hydrolase</keyword>
<dbReference type="PRINTS" id="PR00133">
    <property type="entry name" value="GLHYDRLASE3"/>
</dbReference>
<dbReference type="OrthoDB" id="416222at2759"/>
<evidence type="ECO:0000256" key="9">
    <source>
        <dbReference type="ARBA" id="ARBA00023180"/>
    </source>
</evidence>
<dbReference type="EMBL" id="KB822719">
    <property type="protein sequence ID" value="ETN41377.1"/>
    <property type="molecule type" value="Genomic_DNA"/>
</dbReference>
<comment type="subcellular location">
    <subcellularLocation>
        <location evidence="2">Secreted</location>
    </subcellularLocation>
</comment>
<dbReference type="InParanoid" id="W2RY75"/>
<dbReference type="SMART" id="SM01217">
    <property type="entry name" value="Fn3_like"/>
    <property type="match status" value="1"/>
</dbReference>
<organism evidence="17 18">
    <name type="scientific">Cyphellophora europaea (strain CBS 101466)</name>
    <name type="common">Phialophora europaea</name>
    <dbReference type="NCBI Taxonomy" id="1220924"/>
    <lineage>
        <taxon>Eukaryota</taxon>
        <taxon>Fungi</taxon>
        <taxon>Dikarya</taxon>
        <taxon>Ascomycota</taxon>
        <taxon>Pezizomycotina</taxon>
        <taxon>Eurotiomycetes</taxon>
        <taxon>Chaetothyriomycetidae</taxon>
        <taxon>Chaetothyriales</taxon>
        <taxon>Cyphellophoraceae</taxon>
        <taxon>Cyphellophora</taxon>
    </lineage>
</organism>
<dbReference type="PROSITE" id="PS00775">
    <property type="entry name" value="GLYCOSYL_HYDROL_F3"/>
    <property type="match status" value="1"/>
</dbReference>
<dbReference type="Pfam" id="PF00933">
    <property type="entry name" value="Glyco_hydro_3"/>
    <property type="match status" value="1"/>
</dbReference>
<dbReference type="InterPro" id="IPR017853">
    <property type="entry name" value="GH"/>
</dbReference>
<dbReference type="Pfam" id="PF14310">
    <property type="entry name" value="Fn3-like"/>
    <property type="match status" value="1"/>
</dbReference>